<gene>
    <name evidence="1" type="ORF">R1flu_013217</name>
</gene>
<name>A0ABD1YCP6_9MARC</name>
<sequence length="162" mass="18337">MEMKLFNCDVPRYSKQSTAVLIRQRLFHFSAVAAAKRVALYTTTVRNGRSGKRAHLPEVDNSCTRVDYDHKVLYCPSKQYLFDIHKITRIAELRQTNSAVYGIGEESEMFRMQGCIRVEDEKCERSSSGDTGAKRTSAAANRFLSGNSCRNIADEESEQILS</sequence>
<keyword evidence="2" id="KW-1185">Reference proteome</keyword>
<dbReference type="Proteomes" id="UP001605036">
    <property type="component" value="Unassembled WGS sequence"/>
</dbReference>
<organism evidence="1 2">
    <name type="scientific">Riccia fluitans</name>
    <dbReference type="NCBI Taxonomy" id="41844"/>
    <lineage>
        <taxon>Eukaryota</taxon>
        <taxon>Viridiplantae</taxon>
        <taxon>Streptophyta</taxon>
        <taxon>Embryophyta</taxon>
        <taxon>Marchantiophyta</taxon>
        <taxon>Marchantiopsida</taxon>
        <taxon>Marchantiidae</taxon>
        <taxon>Marchantiales</taxon>
        <taxon>Ricciaceae</taxon>
        <taxon>Riccia</taxon>
    </lineage>
</organism>
<protein>
    <submittedName>
        <fullName evidence="1">Uncharacterized protein</fullName>
    </submittedName>
</protein>
<reference evidence="1 2" key="1">
    <citation type="submission" date="2024-09" db="EMBL/GenBank/DDBJ databases">
        <title>Chromosome-scale assembly of Riccia fluitans.</title>
        <authorList>
            <person name="Paukszto L."/>
            <person name="Sawicki J."/>
            <person name="Karawczyk K."/>
            <person name="Piernik-Szablinska J."/>
            <person name="Szczecinska M."/>
            <person name="Mazdziarz M."/>
        </authorList>
    </citation>
    <scope>NUCLEOTIDE SEQUENCE [LARGE SCALE GENOMIC DNA]</scope>
    <source>
        <strain evidence="1">Rf_01</strain>
        <tissue evidence="1">Aerial parts of the thallus</tissue>
    </source>
</reference>
<comment type="caution">
    <text evidence="1">The sequence shown here is derived from an EMBL/GenBank/DDBJ whole genome shotgun (WGS) entry which is preliminary data.</text>
</comment>
<dbReference type="AlphaFoldDB" id="A0ABD1YCP6"/>
<evidence type="ECO:0000313" key="1">
    <source>
        <dbReference type="EMBL" id="KAL2628531.1"/>
    </source>
</evidence>
<evidence type="ECO:0000313" key="2">
    <source>
        <dbReference type="Proteomes" id="UP001605036"/>
    </source>
</evidence>
<accession>A0ABD1YCP6</accession>
<dbReference type="EMBL" id="JBHFFA010000004">
    <property type="protein sequence ID" value="KAL2628531.1"/>
    <property type="molecule type" value="Genomic_DNA"/>
</dbReference>
<proteinExistence type="predicted"/>